<feature type="region of interest" description="Disordered" evidence="1">
    <location>
        <begin position="82"/>
        <end position="102"/>
    </location>
</feature>
<comment type="caution">
    <text evidence="2">The sequence shown here is derived from an EMBL/GenBank/DDBJ whole genome shotgun (WGS) entry which is preliminary data.</text>
</comment>
<dbReference type="AlphaFoldDB" id="A0A917P547"/>
<name>A0A917P547_9ACTN</name>
<evidence type="ECO:0000313" key="3">
    <source>
        <dbReference type="Proteomes" id="UP000657574"/>
    </source>
</evidence>
<dbReference type="EMBL" id="BMQA01000070">
    <property type="protein sequence ID" value="GGJ62039.1"/>
    <property type="molecule type" value="Genomic_DNA"/>
</dbReference>
<reference evidence="2" key="2">
    <citation type="submission" date="2020-09" db="EMBL/GenBank/DDBJ databases">
        <authorList>
            <person name="Sun Q."/>
            <person name="Ohkuma M."/>
        </authorList>
    </citation>
    <scope>NUCLEOTIDE SEQUENCE</scope>
    <source>
        <strain evidence="2">JCM 3086</strain>
    </source>
</reference>
<reference evidence="2" key="1">
    <citation type="journal article" date="2014" name="Int. J. Syst. Evol. Microbiol.">
        <title>Complete genome sequence of Corynebacterium casei LMG S-19264T (=DSM 44701T), isolated from a smear-ripened cheese.</title>
        <authorList>
            <consortium name="US DOE Joint Genome Institute (JGI-PGF)"/>
            <person name="Walter F."/>
            <person name="Albersmeier A."/>
            <person name="Kalinowski J."/>
            <person name="Ruckert C."/>
        </authorList>
    </citation>
    <scope>NUCLEOTIDE SEQUENCE</scope>
    <source>
        <strain evidence="2">JCM 3086</strain>
    </source>
</reference>
<gene>
    <name evidence="2" type="ORF">GCM10010121_085810</name>
</gene>
<evidence type="ECO:0000313" key="2">
    <source>
        <dbReference type="EMBL" id="GGJ62039.1"/>
    </source>
</evidence>
<protein>
    <submittedName>
        <fullName evidence="2">Uncharacterized protein</fullName>
    </submittedName>
</protein>
<accession>A0A917P547</accession>
<evidence type="ECO:0000256" key="1">
    <source>
        <dbReference type="SAM" id="MobiDB-lite"/>
    </source>
</evidence>
<organism evidence="2 3">
    <name type="scientific">Streptomyces brasiliensis</name>
    <dbReference type="NCBI Taxonomy" id="1954"/>
    <lineage>
        <taxon>Bacteria</taxon>
        <taxon>Bacillati</taxon>
        <taxon>Actinomycetota</taxon>
        <taxon>Actinomycetes</taxon>
        <taxon>Kitasatosporales</taxon>
        <taxon>Streptomycetaceae</taxon>
        <taxon>Streptomyces</taxon>
    </lineage>
</organism>
<dbReference type="Proteomes" id="UP000657574">
    <property type="component" value="Unassembled WGS sequence"/>
</dbReference>
<proteinExistence type="predicted"/>
<keyword evidence="3" id="KW-1185">Reference proteome</keyword>
<sequence length="102" mass="10977">MAPDLAGAVAPTNPGEISPAISRFRGRRLIVRKGCSCSMSVFAARTDVLLSIGRRPRLADLYAEVEHARGDSFRADWRIRGQAYPRTGTPPAPSAAARRCGP</sequence>